<dbReference type="Pfam" id="PF05717">
    <property type="entry name" value="TnpB_IS66"/>
    <property type="match status" value="1"/>
</dbReference>
<name>A0A285UTB2_9BACL</name>
<evidence type="ECO:0000313" key="1">
    <source>
        <dbReference type="EMBL" id="SOC45104.1"/>
    </source>
</evidence>
<dbReference type="PANTHER" id="PTHR36455">
    <property type="match status" value="1"/>
</dbReference>
<sequence length="117" mass="13769">MKHDFSSVENIYIICGRTDMRNGIDGLATLVQDSYNLDPYSDSIFLFCGTQKDRYKCLYFDGDGFAMLYKRLDNGRLQWPRNEKEVKQLTQQELRWLLEGLSLVQSRSIKKARRSLF</sequence>
<gene>
    <name evidence="1" type="ORF">SAMN05877842_1352</name>
</gene>
<dbReference type="PANTHER" id="PTHR36455:SF1">
    <property type="entry name" value="BLR8292 PROTEIN"/>
    <property type="match status" value="1"/>
</dbReference>
<proteinExistence type="predicted"/>
<dbReference type="NCBIfam" id="NF033819">
    <property type="entry name" value="IS66_TnpB"/>
    <property type="match status" value="1"/>
</dbReference>
<keyword evidence="2" id="KW-1185">Reference proteome</keyword>
<dbReference type="Proteomes" id="UP000219252">
    <property type="component" value="Unassembled WGS sequence"/>
</dbReference>
<dbReference type="EMBL" id="OBQC01000035">
    <property type="protein sequence ID" value="SOC45104.1"/>
    <property type="molecule type" value="Genomic_DNA"/>
</dbReference>
<organism evidence="1 2">
    <name type="scientific">Ureibacillus acetophenoni</name>
    <dbReference type="NCBI Taxonomy" id="614649"/>
    <lineage>
        <taxon>Bacteria</taxon>
        <taxon>Bacillati</taxon>
        <taxon>Bacillota</taxon>
        <taxon>Bacilli</taxon>
        <taxon>Bacillales</taxon>
        <taxon>Caryophanaceae</taxon>
        <taxon>Ureibacillus</taxon>
    </lineage>
</organism>
<dbReference type="InterPro" id="IPR008878">
    <property type="entry name" value="Transposase_IS66_Orf2"/>
</dbReference>
<dbReference type="AlphaFoldDB" id="A0A285UTB2"/>
<protein>
    <submittedName>
        <fullName evidence="1">Transposase</fullName>
    </submittedName>
</protein>
<accession>A0A285UTB2</accession>
<reference evidence="2" key="1">
    <citation type="submission" date="2017-08" db="EMBL/GenBank/DDBJ databases">
        <authorList>
            <person name="Varghese N."/>
            <person name="Submissions S."/>
        </authorList>
    </citation>
    <scope>NUCLEOTIDE SEQUENCE [LARGE SCALE GENOMIC DNA]</scope>
    <source>
        <strain evidence="2">JC23</strain>
    </source>
</reference>
<evidence type="ECO:0000313" key="2">
    <source>
        <dbReference type="Proteomes" id="UP000219252"/>
    </source>
</evidence>